<dbReference type="EMBL" id="BMHO01000001">
    <property type="protein sequence ID" value="GGD34784.1"/>
    <property type="molecule type" value="Genomic_DNA"/>
</dbReference>
<name>A0A917DGB8_9MICO</name>
<gene>
    <name evidence="2" type="ORF">GCM10010915_13970</name>
</gene>
<evidence type="ECO:0000256" key="1">
    <source>
        <dbReference type="SAM" id="Phobius"/>
    </source>
</evidence>
<dbReference type="Proteomes" id="UP000633205">
    <property type="component" value="Unassembled WGS sequence"/>
</dbReference>
<evidence type="ECO:0000313" key="2">
    <source>
        <dbReference type="EMBL" id="GGD34784.1"/>
    </source>
</evidence>
<feature type="transmembrane region" description="Helical" evidence="1">
    <location>
        <begin position="90"/>
        <end position="109"/>
    </location>
</feature>
<keyword evidence="1" id="KW-0812">Transmembrane</keyword>
<organism evidence="2 3">
    <name type="scientific">Microbacterium faecale</name>
    <dbReference type="NCBI Taxonomy" id="1804630"/>
    <lineage>
        <taxon>Bacteria</taxon>
        <taxon>Bacillati</taxon>
        <taxon>Actinomycetota</taxon>
        <taxon>Actinomycetes</taxon>
        <taxon>Micrococcales</taxon>
        <taxon>Microbacteriaceae</taxon>
        <taxon>Microbacterium</taxon>
    </lineage>
</organism>
<feature type="transmembrane region" description="Helical" evidence="1">
    <location>
        <begin position="284"/>
        <end position="308"/>
    </location>
</feature>
<keyword evidence="1" id="KW-1133">Transmembrane helix</keyword>
<feature type="transmembrane region" description="Helical" evidence="1">
    <location>
        <begin position="211"/>
        <end position="230"/>
    </location>
</feature>
<feature type="transmembrane region" description="Helical" evidence="1">
    <location>
        <begin position="242"/>
        <end position="264"/>
    </location>
</feature>
<feature type="transmembrane region" description="Helical" evidence="1">
    <location>
        <begin position="121"/>
        <end position="143"/>
    </location>
</feature>
<reference evidence="2" key="1">
    <citation type="journal article" date="2014" name="Int. J. Syst. Evol. Microbiol.">
        <title>Complete genome sequence of Corynebacterium casei LMG S-19264T (=DSM 44701T), isolated from a smear-ripened cheese.</title>
        <authorList>
            <consortium name="US DOE Joint Genome Institute (JGI-PGF)"/>
            <person name="Walter F."/>
            <person name="Albersmeier A."/>
            <person name="Kalinowski J."/>
            <person name="Ruckert C."/>
        </authorList>
    </citation>
    <scope>NUCLEOTIDE SEQUENCE</scope>
    <source>
        <strain evidence="2">CGMCC 1.15152</strain>
    </source>
</reference>
<reference evidence="2" key="2">
    <citation type="submission" date="2020-09" db="EMBL/GenBank/DDBJ databases">
        <authorList>
            <person name="Sun Q."/>
            <person name="Zhou Y."/>
        </authorList>
    </citation>
    <scope>NUCLEOTIDE SEQUENCE</scope>
    <source>
        <strain evidence="2">CGMCC 1.15152</strain>
    </source>
</reference>
<keyword evidence="3" id="KW-1185">Reference proteome</keyword>
<dbReference type="AlphaFoldDB" id="A0A917DGB8"/>
<sequence>MTATLTERYIEATVRRLPATAQDDVRRELEASIADAVEARIEQGESPAEAEHAALTELGDPAVLASGFADRPLHLIGPRFYLSWMRLMKILLWTLPPLAAVGGAIGHAVTGAGFGTVFAEAIVLAISVAVHTAFWTTLIFAVIERTGAELPSMWTVDQLPEVPEKEGGWTDAIASLVFLALAAGAFVWDALRGFVWTGEAWIPALSAELWPWWMAALFVIMAAEAVFVVIRAKRRRWTTALVMWRIVLATLVVSWSATVLGRGIVLNTDVVQLLAERGVGSDVLGILAILLAAAIFAGAVWSVVVAAAGTRRDR</sequence>
<accession>A0A917DGB8</accession>
<dbReference type="InterPro" id="IPR047928">
    <property type="entry name" value="Perm_prefix_1"/>
</dbReference>
<feature type="transmembrane region" description="Helical" evidence="1">
    <location>
        <begin position="172"/>
        <end position="191"/>
    </location>
</feature>
<dbReference type="RefSeq" id="WP_229731181.1">
    <property type="nucleotide sequence ID" value="NZ_BMHO01000001.1"/>
</dbReference>
<evidence type="ECO:0000313" key="3">
    <source>
        <dbReference type="Proteomes" id="UP000633205"/>
    </source>
</evidence>
<dbReference type="NCBIfam" id="NF038403">
    <property type="entry name" value="perm_prefix_1"/>
    <property type="match status" value="1"/>
</dbReference>
<keyword evidence="1" id="KW-0472">Membrane</keyword>
<proteinExistence type="predicted"/>
<comment type="caution">
    <text evidence="2">The sequence shown here is derived from an EMBL/GenBank/DDBJ whole genome shotgun (WGS) entry which is preliminary data.</text>
</comment>
<protein>
    <submittedName>
        <fullName evidence="2">Uncharacterized protein</fullName>
    </submittedName>
</protein>